<reference evidence="1" key="1">
    <citation type="submission" date="2018-10" db="EMBL/GenBank/DDBJ databases">
        <title>Hidden diversity of soil giant viruses.</title>
        <authorList>
            <person name="Schulz F."/>
            <person name="Alteio L."/>
            <person name="Goudeau D."/>
            <person name="Ryan E.M."/>
            <person name="Malmstrom R.R."/>
            <person name="Blanchard J."/>
            <person name="Woyke T."/>
        </authorList>
    </citation>
    <scope>NUCLEOTIDE SEQUENCE</scope>
    <source>
        <strain evidence="1">HYV1</strain>
    </source>
</reference>
<dbReference type="PANTHER" id="PTHR45982">
    <property type="entry name" value="REGULATOR OF CHROMOSOME CONDENSATION"/>
    <property type="match status" value="1"/>
</dbReference>
<dbReference type="Pfam" id="PF00415">
    <property type="entry name" value="RCC1"/>
    <property type="match status" value="1"/>
</dbReference>
<proteinExistence type="predicted"/>
<dbReference type="PANTHER" id="PTHR45982:SF1">
    <property type="entry name" value="REGULATOR OF CHROMOSOME CONDENSATION"/>
    <property type="match status" value="1"/>
</dbReference>
<dbReference type="Gene3D" id="2.130.10.30">
    <property type="entry name" value="Regulator of chromosome condensation 1/beta-lactamase-inhibitor protein II"/>
    <property type="match status" value="1"/>
</dbReference>
<name>A0A3G5ACR1_9VIRU</name>
<dbReference type="InterPro" id="IPR000408">
    <property type="entry name" value="Reg_chr_condens"/>
</dbReference>
<protein>
    <submittedName>
        <fullName evidence="1">Chromosome condensation regulator</fullName>
    </submittedName>
</protein>
<dbReference type="InterPro" id="IPR009091">
    <property type="entry name" value="RCC1/BLIP-II"/>
</dbReference>
<dbReference type="EMBL" id="MK072392">
    <property type="protein sequence ID" value="AYV83673.1"/>
    <property type="molecule type" value="Genomic_DNA"/>
</dbReference>
<sequence>MDSLFINLPVDLQYIIVGYNPRVIFNLSRSELEKYDWFKLIKIIFSLGHEKSSCTNEEIMRAYLHNCKHKSKIICSFTSTIVRLIDGRLMVSGYNVRENIFKEVNLPSQSVEIIVGGSYTIIKLRDGTLMRGLHDNGLWDIGLGGDGKIFIGIDKIPGDIAELVSGQYHSIIRLKDGTLMSWGYNTCGELGLGDNNNRNMFEKIINTPKNIVEVICGSYFTFIKLADGTLMSCGNNDQGQLGLGDNNGRNIFCEIKGIPKNIAKVICGMHHCIIQLTDGTLMCCGKNDTGELGLGD</sequence>
<dbReference type="SUPFAM" id="SSF50985">
    <property type="entry name" value="RCC1/BLIP-II"/>
    <property type="match status" value="1"/>
</dbReference>
<dbReference type="PROSITE" id="PS50012">
    <property type="entry name" value="RCC1_3"/>
    <property type="match status" value="2"/>
</dbReference>
<gene>
    <name evidence="1" type="ORF">Hyperionvirus10_9</name>
</gene>
<dbReference type="InterPro" id="IPR051553">
    <property type="entry name" value="Ran_GTPase-activating"/>
</dbReference>
<organism evidence="1">
    <name type="scientific">Hyperionvirus sp</name>
    <dbReference type="NCBI Taxonomy" id="2487770"/>
    <lineage>
        <taxon>Viruses</taxon>
        <taxon>Varidnaviria</taxon>
        <taxon>Bamfordvirae</taxon>
        <taxon>Nucleocytoviricota</taxon>
        <taxon>Megaviricetes</taxon>
        <taxon>Imitervirales</taxon>
        <taxon>Mimiviridae</taxon>
        <taxon>Klosneuvirinae</taxon>
    </lineage>
</organism>
<evidence type="ECO:0000313" key="1">
    <source>
        <dbReference type="EMBL" id="AYV83673.1"/>
    </source>
</evidence>
<accession>A0A3G5ACR1</accession>
<dbReference type="GO" id="GO:0005085">
    <property type="term" value="F:guanyl-nucleotide exchange factor activity"/>
    <property type="evidence" value="ECO:0007669"/>
    <property type="project" value="TreeGrafter"/>
</dbReference>
<dbReference type="Pfam" id="PF13540">
    <property type="entry name" value="RCC1_2"/>
    <property type="match status" value="1"/>
</dbReference>